<keyword evidence="4" id="KW-1185">Reference proteome</keyword>
<dbReference type="SUPFAM" id="SSF63829">
    <property type="entry name" value="Calcium-dependent phosphotriesterase"/>
    <property type="match status" value="2"/>
</dbReference>
<dbReference type="PANTHER" id="PTHR43547">
    <property type="entry name" value="TWO-COMPONENT HISTIDINE KINASE"/>
    <property type="match status" value="1"/>
</dbReference>
<dbReference type="Proteomes" id="UP001164653">
    <property type="component" value="Chromosome"/>
</dbReference>
<sequence>MNSTTIFMIWRAIRLSLALTLFLLGRISLFAQNPILETVSTPPGIDAHQIADIRQDAQGYLWLATGSGLLRYDGYTWTTYQHDPKNANSLAGDNVKTVCPTRDGLVWIGGWSSGLDCLDPETGKITHHQLVKRKEYKYEENAISILFEDHLGNLWVGTIAGLYRRDNVTGQFILYPSIVKDPRTLSHQHISCIYEDRQGTLWIGTGNQDNVKVWEGGLNKLDRKTSTFTRYLHNPADTNSLAENRVLALFEDSRGTFWIGTSGDGLHSLDRRTGKITRYPFHDAHPERLSRPFSKEKNLRRFITNGIQFIREDPAGGIWIGTIDAGANRYDPASGKVTRYESPADGMPDFNLLSACRTRDGTLWVGTIPGHLVKIITPANVIKRVKMQLGVHYFEEDSAGTLWIATVSGLVAERPLTKKSQSMAGKGRERNGASERSRNPAEHGSRRKSLDFNLE</sequence>
<dbReference type="Pfam" id="PF07494">
    <property type="entry name" value="Reg_prop"/>
    <property type="match status" value="2"/>
</dbReference>
<dbReference type="RefSeq" id="WP_267609879.1">
    <property type="nucleotide sequence ID" value="NZ_CP112998.1"/>
</dbReference>
<dbReference type="InterPro" id="IPR011110">
    <property type="entry name" value="Reg_prop"/>
</dbReference>
<dbReference type="KEGG" id="dpf:ON006_15850"/>
<name>A0A9E8SJ03_9BACT</name>
<feature type="compositionally biased region" description="Basic and acidic residues" evidence="2">
    <location>
        <begin position="426"/>
        <end position="455"/>
    </location>
</feature>
<keyword evidence="1" id="KW-0597">Phosphoprotein</keyword>
<dbReference type="InterPro" id="IPR015943">
    <property type="entry name" value="WD40/YVTN_repeat-like_dom_sf"/>
</dbReference>
<evidence type="ECO:0008006" key="5">
    <source>
        <dbReference type="Google" id="ProtNLM"/>
    </source>
</evidence>
<dbReference type="EMBL" id="CP112998">
    <property type="protein sequence ID" value="WAC09226.1"/>
    <property type="molecule type" value="Genomic_DNA"/>
</dbReference>
<gene>
    <name evidence="3" type="ORF">ON006_15850</name>
</gene>
<evidence type="ECO:0000313" key="4">
    <source>
        <dbReference type="Proteomes" id="UP001164653"/>
    </source>
</evidence>
<evidence type="ECO:0000256" key="1">
    <source>
        <dbReference type="ARBA" id="ARBA00022553"/>
    </source>
</evidence>
<proteinExistence type="predicted"/>
<dbReference type="GO" id="GO:0000155">
    <property type="term" value="F:phosphorelay sensor kinase activity"/>
    <property type="evidence" value="ECO:0007669"/>
    <property type="project" value="TreeGrafter"/>
</dbReference>
<evidence type="ECO:0000313" key="3">
    <source>
        <dbReference type="EMBL" id="WAC09226.1"/>
    </source>
</evidence>
<reference evidence="3" key="1">
    <citation type="submission" date="2022-11" db="EMBL/GenBank/DDBJ databases">
        <title>Dyadobacter pollutisoli sp. nov., isolated from plastic dumped soil.</title>
        <authorList>
            <person name="Kim J.M."/>
            <person name="Kim K.R."/>
            <person name="Lee J.K."/>
            <person name="Hao L."/>
            <person name="Jeon C.O."/>
        </authorList>
    </citation>
    <scope>NUCLEOTIDE SEQUENCE</scope>
    <source>
        <strain evidence="3">U1</strain>
    </source>
</reference>
<dbReference type="PANTHER" id="PTHR43547:SF2">
    <property type="entry name" value="HYBRID SIGNAL TRANSDUCTION HISTIDINE KINASE C"/>
    <property type="match status" value="1"/>
</dbReference>
<accession>A0A9E8SJ03</accession>
<protein>
    <recommendedName>
        <fullName evidence="5">Histidine kinase</fullName>
    </recommendedName>
</protein>
<feature type="region of interest" description="Disordered" evidence="2">
    <location>
        <begin position="416"/>
        <end position="455"/>
    </location>
</feature>
<dbReference type="AlphaFoldDB" id="A0A9E8SJ03"/>
<evidence type="ECO:0000256" key="2">
    <source>
        <dbReference type="SAM" id="MobiDB-lite"/>
    </source>
</evidence>
<organism evidence="3 4">
    <name type="scientific">Dyadobacter pollutisoli</name>
    <dbReference type="NCBI Taxonomy" id="2910158"/>
    <lineage>
        <taxon>Bacteria</taxon>
        <taxon>Pseudomonadati</taxon>
        <taxon>Bacteroidota</taxon>
        <taxon>Cytophagia</taxon>
        <taxon>Cytophagales</taxon>
        <taxon>Spirosomataceae</taxon>
        <taxon>Dyadobacter</taxon>
    </lineage>
</organism>
<dbReference type="Gene3D" id="2.130.10.10">
    <property type="entry name" value="YVTN repeat-like/Quinoprotein amine dehydrogenase"/>
    <property type="match status" value="2"/>
</dbReference>